<dbReference type="EMBL" id="CP049056">
    <property type="protein sequence ID" value="QIE55687.1"/>
    <property type="molecule type" value="Genomic_DNA"/>
</dbReference>
<keyword evidence="1" id="KW-0472">Membrane</keyword>
<evidence type="ECO:0000313" key="2">
    <source>
        <dbReference type="EMBL" id="QIE55687.1"/>
    </source>
</evidence>
<feature type="transmembrane region" description="Helical" evidence="1">
    <location>
        <begin position="23"/>
        <end position="45"/>
    </location>
</feature>
<protein>
    <recommendedName>
        <fullName evidence="4">Phage holin family protein</fullName>
    </recommendedName>
</protein>
<dbReference type="Proteomes" id="UP000503336">
    <property type="component" value="Chromosome"/>
</dbReference>
<gene>
    <name evidence="2" type="ORF">G5B40_09655</name>
</gene>
<proteinExistence type="predicted"/>
<organism evidence="2 3">
    <name type="scientific">Pikeienuella piscinae</name>
    <dbReference type="NCBI Taxonomy" id="2748098"/>
    <lineage>
        <taxon>Bacteria</taxon>
        <taxon>Pseudomonadati</taxon>
        <taxon>Pseudomonadota</taxon>
        <taxon>Alphaproteobacteria</taxon>
        <taxon>Rhodobacterales</taxon>
        <taxon>Paracoccaceae</taxon>
        <taxon>Pikeienuella</taxon>
    </lineage>
</organism>
<keyword evidence="1" id="KW-1133">Transmembrane helix</keyword>
<dbReference type="AlphaFoldDB" id="A0A7L5BYU3"/>
<name>A0A7L5BYU3_9RHOB</name>
<reference evidence="2 3" key="1">
    <citation type="submission" date="2020-02" db="EMBL/GenBank/DDBJ databases">
        <title>complete genome sequence of Rhodobacteraceae bacterium.</title>
        <authorList>
            <person name="Park J."/>
            <person name="Kim Y.-S."/>
            <person name="Kim K.-H."/>
        </authorList>
    </citation>
    <scope>NUCLEOTIDE SEQUENCE [LARGE SCALE GENOMIC DNA]</scope>
    <source>
        <strain evidence="2 3">RR4-56</strain>
    </source>
</reference>
<evidence type="ECO:0008006" key="4">
    <source>
        <dbReference type="Google" id="ProtNLM"/>
    </source>
</evidence>
<evidence type="ECO:0000313" key="3">
    <source>
        <dbReference type="Proteomes" id="UP000503336"/>
    </source>
</evidence>
<evidence type="ECO:0000256" key="1">
    <source>
        <dbReference type="SAM" id="Phobius"/>
    </source>
</evidence>
<dbReference type="RefSeq" id="WP_165097935.1">
    <property type="nucleotide sequence ID" value="NZ_CP049056.1"/>
</dbReference>
<keyword evidence="3" id="KW-1185">Reference proteome</keyword>
<accession>A0A7L5BYU3</accession>
<sequence length="119" mass="12458">MRDITATVRAAAEDMISAAAPRVVIAGLTGISALLACAFALAALWTALAQALGPAAASLILALIFFILALGLNAYARYQAAQRRKAKERAARAAPPPRPLPPLEEAFLAAIRIGRGLRR</sequence>
<dbReference type="KEGG" id="hdh:G5B40_09655"/>
<feature type="transmembrane region" description="Helical" evidence="1">
    <location>
        <begin position="51"/>
        <end position="75"/>
    </location>
</feature>
<keyword evidence="1" id="KW-0812">Transmembrane</keyword>